<dbReference type="GO" id="GO:0008757">
    <property type="term" value="F:S-adenosylmethionine-dependent methyltransferase activity"/>
    <property type="evidence" value="ECO:0007669"/>
    <property type="project" value="InterPro"/>
</dbReference>
<dbReference type="InterPro" id="IPR051419">
    <property type="entry name" value="Lys/N-term_MeTrsfase_sf"/>
</dbReference>
<proteinExistence type="inferred from homology"/>
<name>T0QWH1_SAPDV</name>
<gene>
    <name evidence="5" type="ORF">SDRG_00299</name>
</gene>
<comment type="similarity">
    <text evidence="1">Belongs to the methyltransferase superfamily.</text>
</comment>
<evidence type="ECO:0000256" key="1">
    <source>
        <dbReference type="ARBA" id="ARBA00008361"/>
    </source>
</evidence>
<protein>
    <recommendedName>
        <fullName evidence="4">Methyltransferase type 11 domain-containing protein</fullName>
    </recommendedName>
</protein>
<evidence type="ECO:0000313" key="6">
    <source>
        <dbReference type="Proteomes" id="UP000030762"/>
    </source>
</evidence>
<dbReference type="InterPro" id="IPR029063">
    <property type="entry name" value="SAM-dependent_MTases_sf"/>
</dbReference>
<keyword evidence="2" id="KW-0489">Methyltransferase</keyword>
<dbReference type="eggNOG" id="KOG2352">
    <property type="taxonomic scope" value="Eukaryota"/>
</dbReference>
<accession>T0QWH1</accession>
<dbReference type="InterPro" id="IPR013216">
    <property type="entry name" value="Methyltransf_11"/>
</dbReference>
<dbReference type="InParanoid" id="T0QWH1"/>
<dbReference type="PANTHER" id="PTHR12176">
    <property type="entry name" value="SAM-DEPENDENT METHYLTRANSFERASE SUPERFAMILY PROTEIN"/>
    <property type="match status" value="1"/>
</dbReference>
<dbReference type="OrthoDB" id="411785at2759"/>
<sequence>MPNQVSTAVFWNMFYGRTASPDEWYLSFEHDAMKAMAPELTALADGALVLHLGCGCSAIAETLAAATGRRFVLANMDFSGIVLQQLQAKEAGATNSLVEFQQMDARHVSYRSATVDYIVDKGTLDSILSDSTKVDANSRLVTSELCRVLRPGGKVLSVSTFHSETRLRCLAHPGWRVECKVIPTTPYEYPDQPECYLYVMTKL</sequence>
<dbReference type="STRING" id="1156394.T0QWH1"/>
<evidence type="ECO:0000256" key="3">
    <source>
        <dbReference type="ARBA" id="ARBA00022679"/>
    </source>
</evidence>
<dbReference type="Pfam" id="PF08241">
    <property type="entry name" value="Methyltransf_11"/>
    <property type="match status" value="1"/>
</dbReference>
<reference evidence="5 6" key="1">
    <citation type="submission" date="2012-04" db="EMBL/GenBank/DDBJ databases">
        <title>The Genome Sequence of Saprolegnia declina VS20.</title>
        <authorList>
            <consortium name="The Broad Institute Genome Sequencing Platform"/>
            <person name="Russ C."/>
            <person name="Nusbaum C."/>
            <person name="Tyler B."/>
            <person name="van West P."/>
            <person name="Dieguez-Uribeondo J."/>
            <person name="de Bruijn I."/>
            <person name="Tripathy S."/>
            <person name="Jiang R."/>
            <person name="Young S.K."/>
            <person name="Zeng Q."/>
            <person name="Gargeya S."/>
            <person name="Fitzgerald M."/>
            <person name="Haas B."/>
            <person name="Abouelleil A."/>
            <person name="Alvarado L."/>
            <person name="Arachchi H.M."/>
            <person name="Berlin A."/>
            <person name="Chapman S.B."/>
            <person name="Goldberg J."/>
            <person name="Griggs A."/>
            <person name="Gujja S."/>
            <person name="Hansen M."/>
            <person name="Howarth C."/>
            <person name="Imamovic A."/>
            <person name="Larimer J."/>
            <person name="McCowen C."/>
            <person name="Montmayeur A."/>
            <person name="Murphy C."/>
            <person name="Neiman D."/>
            <person name="Pearson M."/>
            <person name="Priest M."/>
            <person name="Roberts A."/>
            <person name="Saif S."/>
            <person name="Shea T."/>
            <person name="Sisk P."/>
            <person name="Sykes S."/>
            <person name="Wortman J."/>
            <person name="Nusbaum C."/>
            <person name="Birren B."/>
        </authorList>
    </citation>
    <scope>NUCLEOTIDE SEQUENCE [LARGE SCALE GENOMIC DNA]</scope>
    <source>
        <strain evidence="5 6">VS20</strain>
    </source>
</reference>
<dbReference type="GeneID" id="19941026"/>
<organism evidence="5 6">
    <name type="scientific">Saprolegnia diclina (strain VS20)</name>
    <dbReference type="NCBI Taxonomy" id="1156394"/>
    <lineage>
        <taxon>Eukaryota</taxon>
        <taxon>Sar</taxon>
        <taxon>Stramenopiles</taxon>
        <taxon>Oomycota</taxon>
        <taxon>Saprolegniomycetes</taxon>
        <taxon>Saprolegniales</taxon>
        <taxon>Saprolegniaceae</taxon>
        <taxon>Saprolegnia</taxon>
    </lineage>
</organism>
<dbReference type="CDD" id="cd02440">
    <property type="entry name" value="AdoMet_MTases"/>
    <property type="match status" value="1"/>
</dbReference>
<keyword evidence="6" id="KW-1185">Reference proteome</keyword>
<dbReference type="SUPFAM" id="SSF53335">
    <property type="entry name" value="S-adenosyl-L-methionine-dependent methyltransferases"/>
    <property type="match status" value="1"/>
</dbReference>
<keyword evidence="3" id="KW-0808">Transferase</keyword>
<evidence type="ECO:0000259" key="4">
    <source>
        <dbReference type="Pfam" id="PF08241"/>
    </source>
</evidence>
<dbReference type="GO" id="GO:0032259">
    <property type="term" value="P:methylation"/>
    <property type="evidence" value="ECO:0007669"/>
    <property type="project" value="UniProtKB-KW"/>
</dbReference>
<dbReference type="Proteomes" id="UP000030762">
    <property type="component" value="Unassembled WGS sequence"/>
</dbReference>
<evidence type="ECO:0000313" key="5">
    <source>
        <dbReference type="EMBL" id="EQC42569.1"/>
    </source>
</evidence>
<dbReference type="Gene3D" id="3.40.50.150">
    <property type="entry name" value="Vaccinia Virus protein VP39"/>
    <property type="match status" value="1"/>
</dbReference>
<feature type="domain" description="Methyltransferase type 11" evidence="4">
    <location>
        <begin position="50"/>
        <end position="156"/>
    </location>
</feature>
<evidence type="ECO:0000256" key="2">
    <source>
        <dbReference type="ARBA" id="ARBA00022603"/>
    </source>
</evidence>
<dbReference type="OMA" id="AMKAMAP"/>
<dbReference type="VEuPathDB" id="FungiDB:SDRG_00299"/>
<dbReference type="EMBL" id="JH767132">
    <property type="protein sequence ID" value="EQC42569.1"/>
    <property type="molecule type" value="Genomic_DNA"/>
</dbReference>
<dbReference type="AlphaFoldDB" id="T0QWH1"/>
<dbReference type="RefSeq" id="XP_008603992.1">
    <property type="nucleotide sequence ID" value="XM_008605770.1"/>
</dbReference>